<dbReference type="AlphaFoldDB" id="A0A7U7J6B7"/>
<sequence length="67" mass="7239">MPGLVKKMIDAIVLERSKGNVVIANSTRTKLLLKGIDPLKYTPTTEDDAAIIAKVRTAALDFGVRLS</sequence>
<organism evidence="1 2">
    <name type="scientific">Candidatus Contendobacter odensis Run_B_J11</name>
    <dbReference type="NCBI Taxonomy" id="1400861"/>
    <lineage>
        <taxon>Bacteria</taxon>
        <taxon>Pseudomonadati</taxon>
        <taxon>Pseudomonadota</taxon>
        <taxon>Gammaproteobacteria</taxon>
        <taxon>Candidatus Competibacteraceae</taxon>
        <taxon>Candidatus Contendibacter</taxon>
    </lineage>
</organism>
<keyword evidence="2" id="KW-1185">Reference proteome</keyword>
<dbReference type="RefSeq" id="WP_034436977.1">
    <property type="nucleotide sequence ID" value="NZ_CBTK010000311.1"/>
</dbReference>
<evidence type="ECO:0000313" key="1">
    <source>
        <dbReference type="EMBL" id="CDH47716.1"/>
    </source>
</evidence>
<reference evidence="1 2" key="1">
    <citation type="journal article" date="2014" name="ISME J.">
        <title>Candidatus Competibacter-lineage genomes retrieved from metagenomes reveal functional metabolic diversity.</title>
        <authorList>
            <person name="McIlroy S.J."/>
            <person name="Albertsen M."/>
            <person name="Andresen E.K."/>
            <person name="Saunders A.M."/>
            <person name="Kristiansen R."/>
            <person name="Stokholm-Bjerregaard M."/>
            <person name="Nielsen K.L."/>
            <person name="Nielsen P.H."/>
        </authorList>
    </citation>
    <scope>NUCLEOTIDE SEQUENCE [LARGE SCALE GENOMIC DNA]</scope>
    <source>
        <strain evidence="1 2">Run_B_J11</strain>
    </source>
</reference>
<name>A0A7U7J6B7_9GAMM</name>
<protein>
    <submittedName>
        <fullName evidence="1">Uncharacterized protein</fullName>
    </submittedName>
</protein>
<accession>A0A7U7J6B7</accession>
<gene>
    <name evidence="1" type="ORF">BN874_910004</name>
</gene>
<dbReference type="EMBL" id="CBTK010000311">
    <property type="protein sequence ID" value="CDH47716.1"/>
    <property type="molecule type" value="Genomic_DNA"/>
</dbReference>
<dbReference type="OrthoDB" id="2085632at2"/>
<evidence type="ECO:0000313" key="2">
    <source>
        <dbReference type="Proteomes" id="UP000019184"/>
    </source>
</evidence>
<comment type="caution">
    <text evidence="1">The sequence shown here is derived from an EMBL/GenBank/DDBJ whole genome shotgun (WGS) entry which is preliminary data.</text>
</comment>
<dbReference type="Proteomes" id="UP000019184">
    <property type="component" value="Unassembled WGS sequence"/>
</dbReference>
<proteinExistence type="predicted"/>